<organism evidence="2 3">
    <name type="scientific">Vigna unguiculata</name>
    <name type="common">Cowpea</name>
    <dbReference type="NCBI Taxonomy" id="3917"/>
    <lineage>
        <taxon>Eukaryota</taxon>
        <taxon>Viridiplantae</taxon>
        <taxon>Streptophyta</taxon>
        <taxon>Embryophyta</taxon>
        <taxon>Tracheophyta</taxon>
        <taxon>Spermatophyta</taxon>
        <taxon>Magnoliopsida</taxon>
        <taxon>eudicotyledons</taxon>
        <taxon>Gunneridae</taxon>
        <taxon>Pentapetalae</taxon>
        <taxon>rosids</taxon>
        <taxon>fabids</taxon>
        <taxon>Fabales</taxon>
        <taxon>Fabaceae</taxon>
        <taxon>Papilionoideae</taxon>
        <taxon>50 kb inversion clade</taxon>
        <taxon>NPAAA clade</taxon>
        <taxon>indigoferoid/millettioid clade</taxon>
        <taxon>Phaseoleae</taxon>
        <taxon>Vigna</taxon>
    </lineage>
</organism>
<reference evidence="2 3" key="1">
    <citation type="submission" date="2019-04" db="EMBL/GenBank/DDBJ databases">
        <title>An improved genome assembly and genetic linkage map for asparagus bean, Vigna unguiculata ssp. sesquipedialis.</title>
        <authorList>
            <person name="Xia Q."/>
            <person name="Zhang R."/>
            <person name="Dong Y."/>
        </authorList>
    </citation>
    <scope>NUCLEOTIDE SEQUENCE [LARGE SCALE GENOMIC DNA]</scope>
    <source>
        <tissue evidence="2">Leaf</tissue>
    </source>
</reference>
<protein>
    <submittedName>
        <fullName evidence="2">Uncharacterized protein</fullName>
    </submittedName>
</protein>
<evidence type="ECO:0000313" key="2">
    <source>
        <dbReference type="EMBL" id="QCD94392.1"/>
    </source>
</evidence>
<keyword evidence="1" id="KW-0812">Transmembrane</keyword>
<keyword evidence="1" id="KW-0472">Membrane</keyword>
<dbReference type="Proteomes" id="UP000501690">
    <property type="component" value="Linkage Group LG5"/>
</dbReference>
<evidence type="ECO:0000256" key="1">
    <source>
        <dbReference type="SAM" id="Phobius"/>
    </source>
</evidence>
<feature type="transmembrane region" description="Helical" evidence="1">
    <location>
        <begin position="102"/>
        <end position="122"/>
    </location>
</feature>
<gene>
    <name evidence="2" type="ORF">DEO72_LG5g2475</name>
</gene>
<dbReference type="EMBL" id="CP039349">
    <property type="protein sequence ID" value="QCD94392.1"/>
    <property type="molecule type" value="Genomic_DNA"/>
</dbReference>
<sequence>MGRMSKRWHSWLIEHALDLKKGEAKAIFEAATKEKVKCLVQRLWNEKVKVSPCPMEEHDALIDIRTQVDETHTDMFRLKSTNQKGLKDVRALKQDACQNTRCIMVFVDISLFWPFLICFGIQGP</sequence>
<evidence type="ECO:0000313" key="3">
    <source>
        <dbReference type="Proteomes" id="UP000501690"/>
    </source>
</evidence>
<proteinExistence type="predicted"/>
<name>A0A4D6LZT8_VIGUN</name>
<keyword evidence="1" id="KW-1133">Transmembrane helix</keyword>
<dbReference type="AlphaFoldDB" id="A0A4D6LZT8"/>
<keyword evidence="3" id="KW-1185">Reference proteome</keyword>
<accession>A0A4D6LZT8</accession>